<dbReference type="RefSeq" id="WP_241814565.1">
    <property type="nucleotide sequence ID" value="NZ_AJYG02000063.1"/>
</dbReference>
<name>A0ABV4L826_9GAMM</name>
<evidence type="ECO:0000313" key="2">
    <source>
        <dbReference type="Proteomes" id="UP001569154"/>
    </source>
</evidence>
<gene>
    <name evidence="1" type="ORF">ACED35_17730</name>
</gene>
<protein>
    <submittedName>
        <fullName evidence="1">Carboxypeptidase-like regulatory domain-containing protein</fullName>
    </submittedName>
</protein>
<sequence length="542" mass="60774">MYVYFLFLTFEKRSFVLVLPVMRSNSISQFLQFEGNEMRNKTWLLLLGCVTSLAWAQEKVSDDLMSRMIPLNQGKHAASVHGNTALVGNQLYKKQDGYWTLGKMLPVSVSNQGSNKNIAVHEHNIAVGEPSIYGPAGKISLFKRDYTTWPYQWEASQEIAQTSSSQNRWGQTVYVDNDLLAFTVSVQRVDVYKKNNGQWVFNRSLELPEGAVGELGTDIRRSGDDLLVSVYKANKVHVYSISNQLSLKQVIRKPNAIGEYQSFGWSFDVEGDLLAVAAYGSPGNVQTYQRNEVGEWEEEALITASNPNGYFGHDVELSEGQLFVGDDENTSIYHFARDNADAWSMVDTIRGSEYSFGYAFDVDKGAMFVASSFSASLFTKAMYEVSLTGRVIDRLGVSLKNVDVSGYLYDVKTDESGIFQLNVPVNWSGQLTAYKRGFDEADSQAIRWVGSDTVLSDFSLTSSRETLTIKAFLMNDGCDLNKVKFENLSSKRRGRAQYLIAIPYGWSGEIKPVAENCEFFPESEYIDYASDDEVFGFFASGY</sequence>
<comment type="caution">
    <text evidence="1">The sequence shown here is derived from an EMBL/GenBank/DDBJ whole genome shotgun (WGS) entry which is preliminary data.</text>
</comment>
<dbReference type="PANTHER" id="PTHR36220:SF1">
    <property type="entry name" value="GAMMA TUBULIN COMPLEX COMPONENT C-TERMINAL DOMAIN-CONTAINING PROTEIN"/>
    <property type="match status" value="1"/>
</dbReference>
<dbReference type="PANTHER" id="PTHR36220">
    <property type="entry name" value="UNNAMED PRODUCT"/>
    <property type="match status" value="1"/>
</dbReference>
<dbReference type="EMBL" id="JBGONM010000048">
    <property type="protein sequence ID" value="MEZ8082959.1"/>
    <property type="molecule type" value="Genomic_DNA"/>
</dbReference>
<dbReference type="InterPro" id="IPR011044">
    <property type="entry name" value="Quino_amine_DH_bsu"/>
</dbReference>
<keyword evidence="2" id="KW-1185">Reference proteome</keyword>
<organism evidence="1 2">
    <name type="scientific">Enterovibrio norvegicus</name>
    <dbReference type="NCBI Taxonomy" id="188144"/>
    <lineage>
        <taxon>Bacteria</taxon>
        <taxon>Pseudomonadati</taxon>
        <taxon>Pseudomonadota</taxon>
        <taxon>Gammaproteobacteria</taxon>
        <taxon>Vibrionales</taxon>
        <taxon>Vibrionaceae</taxon>
        <taxon>Enterovibrio</taxon>
    </lineage>
</organism>
<dbReference type="Proteomes" id="UP001569154">
    <property type="component" value="Unassembled WGS sequence"/>
</dbReference>
<proteinExistence type="predicted"/>
<accession>A0ABV4L826</accession>
<dbReference type="SUPFAM" id="SSF50969">
    <property type="entry name" value="YVTN repeat-like/Quinoprotein amine dehydrogenase"/>
    <property type="match status" value="1"/>
</dbReference>
<evidence type="ECO:0000313" key="1">
    <source>
        <dbReference type="EMBL" id="MEZ8082959.1"/>
    </source>
</evidence>
<reference evidence="1 2" key="1">
    <citation type="submission" date="2024-06" db="EMBL/GenBank/DDBJ databases">
        <authorList>
            <person name="Steensen K."/>
            <person name="Seneca J."/>
            <person name="Bartlau N."/>
            <person name="Yu A.X."/>
            <person name="Polz M.F."/>
        </authorList>
    </citation>
    <scope>NUCLEOTIDE SEQUENCE [LARGE SCALE GENOMIC DNA]</scope>
    <source>
        <strain evidence="1 2">1F260</strain>
    </source>
</reference>